<name>A0A1Z1MUZ7_DIGSM</name>
<feature type="transmembrane region" description="Helical" evidence="1">
    <location>
        <begin position="6"/>
        <end position="30"/>
    </location>
</feature>
<evidence type="ECO:0000313" key="2">
    <source>
        <dbReference type="EMBL" id="ARW69565.1"/>
    </source>
</evidence>
<evidence type="ECO:0000256" key="1">
    <source>
        <dbReference type="SAM" id="Phobius"/>
    </source>
</evidence>
<gene>
    <name evidence="2" type="primary">orf33</name>
</gene>
<keyword evidence="1" id="KW-0812">Transmembrane</keyword>
<geneLocation type="chloroplast" evidence="2"/>
<accession>A0A1Z1MUZ7</accession>
<sequence>MSFYFIYFYSMVCKFLLYYINIIVLLSGVISIC</sequence>
<dbReference type="AlphaFoldDB" id="A0A1Z1MUZ7"/>
<dbReference type="RefSeq" id="YP_009399746.1">
    <property type="nucleotide sequence ID" value="NC_035298.1"/>
</dbReference>
<keyword evidence="2" id="KW-0150">Chloroplast</keyword>
<keyword evidence="2" id="KW-0934">Plastid</keyword>
<proteinExistence type="predicted"/>
<dbReference type="EMBL" id="MF101465">
    <property type="protein sequence ID" value="ARW69565.1"/>
    <property type="molecule type" value="Genomic_DNA"/>
</dbReference>
<protein>
    <submittedName>
        <fullName evidence="2">Uncharacterized protein</fullName>
    </submittedName>
</protein>
<keyword evidence="1" id="KW-1133">Transmembrane helix</keyword>
<organism evidence="2">
    <name type="scientific">Digenea simplex</name>
    <name type="common">Marine red alga</name>
    <name type="synonym">Conferva simplex</name>
    <dbReference type="NCBI Taxonomy" id="945030"/>
    <lineage>
        <taxon>Eukaryota</taxon>
        <taxon>Rhodophyta</taxon>
        <taxon>Florideophyceae</taxon>
        <taxon>Rhodymeniophycidae</taxon>
        <taxon>Ceramiales</taxon>
        <taxon>Rhodomelaceae</taxon>
        <taxon>Polysiphonioideae</taxon>
        <taxon>Digenea</taxon>
    </lineage>
</organism>
<reference evidence="2" key="1">
    <citation type="journal article" date="2017" name="J. Phycol.">
        <title>Analysis of chloroplast genomes and a supermatrix inform reclassification of the Rhodomelaceae (Rhodophyta).</title>
        <authorList>
            <person name="Diaz-Tapia P."/>
            <person name="Maggs C.A."/>
            <person name="West J.A."/>
            <person name="Verbruggen H."/>
        </authorList>
    </citation>
    <scope>NUCLEOTIDE SEQUENCE</scope>
    <source>
        <strain evidence="2">PD1820</strain>
    </source>
</reference>
<keyword evidence="1" id="KW-0472">Membrane</keyword>
<dbReference type="GeneID" id="33362256"/>